<proteinExistence type="predicted"/>
<evidence type="ECO:0000259" key="2">
    <source>
        <dbReference type="Pfam" id="PF14292"/>
    </source>
</evidence>
<reference evidence="3 4" key="1">
    <citation type="submission" date="2019-03" db="EMBL/GenBank/DDBJ databases">
        <title>Flavobacterium AR-3-4 sp. nov. isolated from arctic soil.</title>
        <authorList>
            <person name="Chaudhary D.K."/>
        </authorList>
    </citation>
    <scope>NUCLEOTIDE SEQUENCE [LARGE SCALE GENOMIC DNA]</scope>
    <source>
        <strain evidence="3 4">AR-3-4</strain>
    </source>
</reference>
<dbReference type="AlphaFoldDB" id="A0A4V2Z012"/>
<feature type="chain" id="PRO_5020217633" description="SusE outer membrane protein domain-containing protein" evidence="1">
    <location>
        <begin position="22"/>
        <end position="356"/>
    </location>
</feature>
<evidence type="ECO:0000313" key="4">
    <source>
        <dbReference type="Proteomes" id="UP000295479"/>
    </source>
</evidence>
<dbReference type="Pfam" id="PF14292">
    <property type="entry name" value="SusE"/>
    <property type="match status" value="1"/>
</dbReference>
<dbReference type="OrthoDB" id="975117at2"/>
<dbReference type="RefSeq" id="WP_132000386.1">
    <property type="nucleotide sequence ID" value="NZ_SMFK01000001.1"/>
</dbReference>
<protein>
    <recommendedName>
        <fullName evidence="2">SusE outer membrane protein domain-containing protein</fullName>
    </recommendedName>
</protein>
<evidence type="ECO:0000313" key="3">
    <source>
        <dbReference type="EMBL" id="TDD99247.1"/>
    </source>
</evidence>
<name>A0A4V2Z012_9FLAO</name>
<keyword evidence="1" id="KW-0732">Signal</keyword>
<keyword evidence="4" id="KW-1185">Reference proteome</keyword>
<feature type="signal peptide" evidence="1">
    <location>
        <begin position="1"/>
        <end position="21"/>
    </location>
</feature>
<feature type="domain" description="SusE outer membrane protein" evidence="2">
    <location>
        <begin position="36"/>
        <end position="129"/>
    </location>
</feature>
<accession>A0A4V2Z012</accession>
<evidence type="ECO:0000256" key="1">
    <source>
        <dbReference type="SAM" id="SignalP"/>
    </source>
</evidence>
<dbReference type="InterPro" id="IPR025970">
    <property type="entry name" value="SusE"/>
</dbReference>
<comment type="caution">
    <text evidence="3">The sequence shown here is derived from an EMBL/GenBank/DDBJ whole genome shotgun (WGS) entry which is preliminary data.</text>
</comment>
<gene>
    <name evidence="3" type="ORF">E0F76_00530</name>
</gene>
<dbReference type="EMBL" id="SMFK01000001">
    <property type="protein sequence ID" value="TDD99247.1"/>
    <property type="molecule type" value="Genomic_DNA"/>
</dbReference>
<sequence>MKNILKITTFAFLLISFASCTDVIDPMVAPIGLALKVPAPNGPFVLSPLDGDNLVTTLTWDAADSGVATASPKYTVEIAKAGTNFAKSIVASTTSTDLKAVWQESFINALLLDNGFIPDTAVDLDIRVKSVLGESANPFVQYSNTVTLKVTPFAQVTFAFTKNTDNPANAPKMISSGLYTSDSEGYAWLEAGAYKFYTSVGGVYQSTNPYYGDNGSGALVLNGAAINVATAGFYMLKANIGTTPKTYSITSSEWGVYGLATPFPTALNKKMTYNATTKKWELTITLSGGKPFRFRNTATTLILGGYDETVVGANYAGKTMTYNGKDIYLAGTTPASYKIALDLNTPRAYTYTITKQ</sequence>
<organism evidence="3 4">
    <name type="scientific">Flavobacterium cellulosilyticum</name>
    <dbReference type="NCBI Taxonomy" id="2541731"/>
    <lineage>
        <taxon>Bacteria</taxon>
        <taxon>Pseudomonadati</taxon>
        <taxon>Bacteroidota</taxon>
        <taxon>Flavobacteriia</taxon>
        <taxon>Flavobacteriales</taxon>
        <taxon>Flavobacteriaceae</taxon>
        <taxon>Flavobacterium</taxon>
    </lineage>
</organism>
<dbReference type="PROSITE" id="PS51257">
    <property type="entry name" value="PROKAR_LIPOPROTEIN"/>
    <property type="match status" value="1"/>
</dbReference>
<dbReference type="Proteomes" id="UP000295479">
    <property type="component" value="Unassembled WGS sequence"/>
</dbReference>